<keyword evidence="2" id="KW-1185">Reference proteome</keyword>
<name>A0ACC0NRN0_RHOML</name>
<accession>A0ACC0NRN0</accession>
<organism evidence="1 2">
    <name type="scientific">Rhododendron molle</name>
    <name type="common">Chinese azalea</name>
    <name type="synonym">Azalea mollis</name>
    <dbReference type="NCBI Taxonomy" id="49168"/>
    <lineage>
        <taxon>Eukaryota</taxon>
        <taxon>Viridiplantae</taxon>
        <taxon>Streptophyta</taxon>
        <taxon>Embryophyta</taxon>
        <taxon>Tracheophyta</taxon>
        <taxon>Spermatophyta</taxon>
        <taxon>Magnoliopsida</taxon>
        <taxon>eudicotyledons</taxon>
        <taxon>Gunneridae</taxon>
        <taxon>Pentapetalae</taxon>
        <taxon>asterids</taxon>
        <taxon>Ericales</taxon>
        <taxon>Ericaceae</taxon>
        <taxon>Ericoideae</taxon>
        <taxon>Rhodoreae</taxon>
        <taxon>Rhododendron</taxon>
    </lineage>
</organism>
<protein>
    <submittedName>
        <fullName evidence="1">Uncharacterized protein</fullName>
    </submittedName>
</protein>
<gene>
    <name evidence="1" type="ORF">RHMOL_Rhmol05G0221900</name>
</gene>
<reference evidence="1" key="1">
    <citation type="submission" date="2022-02" db="EMBL/GenBank/DDBJ databases">
        <title>Plant Genome Project.</title>
        <authorList>
            <person name="Zhang R.-G."/>
        </authorList>
    </citation>
    <scope>NUCLEOTIDE SEQUENCE</scope>
    <source>
        <strain evidence="1">AT1</strain>
    </source>
</reference>
<sequence>MSAMKSQEASSSASPCSYHVFLSFRGEDTRKTFTDHLYTALDQAGFCTFRDNDGLEKGEDIKSELDRAIRESRISIIIFSKNYAMSTWCLEELVIILKRKALGHLVLLVFYDVDPSEVTKQISSFKEAFVRYEERLKSETCELAKEKLKDKVGTWRVALTEIADAAGMNLQNQVDGFTSWLASLIYLSSLAIAVVVRDIQLWLEDGPSNVGIVAISGMGGIGKTTTTTTYLYNLNISRFECSSFITDGTSEIEALKLDICLLKKDVCTSMVFGDNRKRRYEEFLEKPLLNLGGTLKRYGFGIFSSHLEPTDPVNSNSVDLEADAFARMHKLKLLQLNRIRISGPYKKFSKGLRWLCWCGFPLKSIPNDFPLESLVALDMQYSRLKNVWGGNKFLGLLKILNLSYSYNLAKTPNVSELPNLEKMVLKSCTSLVEVHESIGRLKRLVLLDLARKVKLNNIANGTAMIKDAICGKKVFVVLDDVDTRDQLDALLGMRGDKESTVTILDGCEFYTVVGIQNLVDRCLISFDKSNTLGPSEIEGLKLDMCLLKEEAYDCPIFGGNRKRSYEEFLGKPLLSNLGGSLERYCFSIFSSHLEPTIPENSNLEALEADAFTGMNKLKLLQLNRVHISGPYKKFPKGLRWLCWREFPLKSIPGDFPLESLVALDMQYSRLKNVWDGTKADGIALYQSVPTNGWVNEVQSFIWPWRLMPRESPEISWPSLPQSLVKSSLAERNLSDDDFPRDLGNLCSLKELNLSSNQFLSLPDFVRGLPKLEKLAIQSCPKLRQLYDVPQRPYLNFGDNRLLEELTFQISHRPTTHCHLDTCNHPETLGFFKLKSIGNVEAEIINNLGLSNLESTGNQTVCYETHIYAYIPGNKVPPWFNFKNLGSSIDFIVPSYLNLRIRGLNVCLVYEHAGDPIDYQVLSILTDQKHHEPHTVISNRTKGLIWSHCPQVFGTSEDGEDTMWLSYWKFGNHLESGDEVNISVSGGGFV</sequence>
<evidence type="ECO:0000313" key="1">
    <source>
        <dbReference type="EMBL" id="KAI8556038.1"/>
    </source>
</evidence>
<dbReference type="EMBL" id="CM046392">
    <property type="protein sequence ID" value="KAI8556038.1"/>
    <property type="molecule type" value="Genomic_DNA"/>
</dbReference>
<evidence type="ECO:0000313" key="2">
    <source>
        <dbReference type="Proteomes" id="UP001062846"/>
    </source>
</evidence>
<dbReference type="Proteomes" id="UP001062846">
    <property type="component" value="Chromosome 5"/>
</dbReference>
<proteinExistence type="predicted"/>
<comment type="caution">
    <text evidence="1">The sequence shown here is derived from an EMBL/GenBank/DDBJ whole genome shotgun (WGS) entry which is preliminary data.</text>
</comment>